<reference evidence="1" key="1">
    <citation type="submission" date="2023-03" db="EMBL/GenBank/DDBJ databases">
        <title>Massive genome expansion in bonnet fungi (Mycena s.s.) driven by repeated elements and novel gene families across ecological guilds.</title>
        <authorList>
            <consortium name="Lawrence Berkeley National Laboratory"/>
            <person name="Harder C.B."/>
            <person name="Miyauchi S."/>
            <person name="Viragh M."/>
            <person name="Kuo A."/>
            <person name="Thoen E."/>
            <person name="Andreopoulos B."/>
            <person name="Lu D."/>
            <person name="Skrede I."/>
            <person name="Drula E."/>
            <person name="Henrissat B."/>
            <person name="Morin E."/>
            <person name="Kohler A."/>
            <person name="Barry K."/>
            <person name="LaButti K."/>
            <person name="Morin E."/>
            <person name="Salamov A."/>
            <person name="Lipzen A."/>
            <person name="Mereny Z."/>
            <person name="Hegedus B."/>
            <person name="Baldrian P."/>
            <person name="Stursova M."/>
            <person name="Weitz H."/>
            <person name="Taylor A."/>
            <person name="Grigoriev I.V."/>
            <person name="Nagy L.G."/>
            <person name="Martin F."/>
            <person name="Kauserud H."/>
        </authorList>
    </citation>
    <scope>NUCLEOTIDE SEQUENCE</scope>
    <source>
        <strain evidence="1">CBHHK067</strain>
    </source>
</reference>
<proteinExistence type="predicted"/>
<keyword evidence="2" id="KW-1185">Reference proteome</keyword>
<gene>
    <name evidence="1" type="ORF">B0H17DRAFT_1190560</name>
</gene>
<protein>
    <submittedName>
        <fullName evidence="1">Uncharacterized protein</fullName>
    </submittedName>
</protein>
<dbReference type="SUPFAM" id="SSF48613">
    <property type="entry name" value="Heme oxygenase-like"/>
    <property type="match status" value="1"/>
</dbReference>
<dbReference type="AlphaFoldDB" id="A0AAD7H3E7"/>
<name>A0AAD7H3E7_MYCRO</name>
<comment type="caution">
    <text evidence="1">The sequence shown here is derived from an EMBL/GenBank/DDBJ whole genome shotgun (WGS) entry which is preliminary data.</text>
</comment>
<dbReference type="EMBL" id="JARKIE010000001">
    <property type="protein sequence ID" value="KAJ7710881.1"/>
    <property type="molecule type" value="Genomic_DNA"/>
</dbReference>
<dbReference type="Proteomes" id="UP001221757">
    <property type="component" value="Unassembled WGS sequence"/>
</dbReference>
<organism evidence="1 2">
    <name type="scientific">Mycena rosella</name>
    <name type="common">Pink bonnet</name>
    <name type="synonym">Agaricus rosellus</name>
    <dbReference type="NCBI Taxonomy" id="1033263"/>
    <lineage>
        <taxon>Eukaryota</taxon>
        <taxon>Fungi</taxon>
        <taxon>Dikarya</taxon>
        <taxon>Basidiomycota</taxon>
        <taxon>Agaricomycotina</taxon>
        <taxon>Agaricomycetes</taxon>
        <taxon>Agaricomycetidae</taxon>
        <taxon>Agaricales</taxon>
        <taxon>Marasmiineae</taxon>
        <taxon>Mycenaceae</taxon>
        <taxon>Mycena</taxon>
    </lineage>
</organism>
<accession>A0AAD7H3E7</accession>
<dbReference type="InterPro" id="IPR016084">
    <property type="entry name" value="Haem_Oase-like_multi-hlx"/>
</dbReference>
<dbReference type="Gene3D" id="1.20.910.10">
    <property type="entry name" value="Heme oxygenase-like"/>
    <property type="match status" value="1"/>
</dbReference>
<evidence type="ECO:0000313" key="2">
    <source>
        <dbReference type="Proteomes" id="UP001221757"/>
    </source>
</evidence>
<sequence length="330" mass="36286">MSDLWSENVVVNLPDDEAVVTPRPSTLVPSLLPPFPRGIPCRTYPTDLFFSNCMYNPHTVNTDLSSESDDSSTFRLVRAVGISNPNAIITIYLVAMSGAPAAHGSPLFVYARLRTTPYASATRHTHHSRGVYWRAIDLRATPTQRSGKLRRGNAVERERVGARTEPSPLVATLVKGTPSQASFIHFIKCEPVDLPSHALTRECRHDYHYVNYYACAYSLLAAKSAAFPLIASTMQAIMYVLRETAMHRAFWTEFGISEDELARITTTTYGCHLMDIGIQAAHGAARMLLRYGEVGLLLKCSAARVESDIALEGHCGVEFGEGILALDVKG</sequence>
<evidence type="ECO:0000313" key="1">
    <source>
        <dbReference type="EMBL" id="KAJ7710881.1"/>
    </source>
</evidence>